<dbReference type="Proteomes" id="UP000050465">
    <property type="component" value="Unassembled WGS sequence"/>
</dbReference>
<reference evidence="1 2" key="1">
    <citation type="submission" date="2015-09" db="EMBL/GenBank/DDBJ databases">
        <title>Identification and resolution of microdiversity through metagenomic sequencing of parallel consortia.</title>
        <authorList>
            <person name="Nelson W.C."/>
            <person name="Romine M.F."/>
            <person name="Lindemann S.R."/>
        </authorList>
    </citation>
    <scope>NUCLEOTIDE SEQUENCE [LARGE SCALE GENOMIC DNA]</scope>
    <source>
        <strain evidence="1">Ana</strain>
    </source>
</reference>
<sequence>MIQTTQTMIALLERIAIALETPAQPPAPEGFCGYGQKVYCNLTKGNGEGWYVLEDGNAFTQPPIFRGRVVGLRFPTVERRGKEVVKFHLFMRAGGETTTFEAGRDCFFSKTVLAALALASPEVLSRPLQLATYVKALRTGDRTLAVALRDSAGNKLSCDWTNDDDWQAIVGLALENVQVAMGGSS</sequence>
<organism evidence="1 2">
    <name type="scientific">Phormidesmis priestleyi Ana</name>
    <dbReference type="NCBI Taxonomy" id="1666911"/>
    <lineage>
        <taxon>Bacteria</taxon>
        <taxon>Bacillati</taxon>
        <taxon>Cyanobacteriota</taxon>
        <taxon>Cyanophyceae</taxon>
        <taxon>Leptolyngbyales</taxon>
        <taxon>Leptolyngbyaceae</taxon>
        <taxon>Phormidesmis</taxon>
    </lineage>
</organism>
<evidence type="ECO:0000313" key="2">
    <source>
        <dbReference type="Proteomes" id="UP000050465"/>
    </source>
</evidence>
<gene>
    <name evidence="1" type="ORF">HLUCCA11_23795</name>
</gene>
<evidence type="ECO:0000313" key="1">
    <source>
        <dbReference type="EMBL" id="KPQ31426.1"/>
    </source>
</evidence>
<comment type="caution">
    <text evidence="1">The sequence shown here is derived from an EMBL/GenBank/DDBJ whole genome shotgun (WGS) entry which is preliminary data.</text>
</comment>
<dbReference type="EMBL" id="LJZR01000104">
    <property type="protein sequence ID" value="KPQ31426.1"/>
    <property type="molecule type" value="Genomic_DNA"/>
</dbReference>
<accession>A0A0N8KLN4</accession>
<protein>
    <submittedName>
        <fullName evidence="1">Uncharacterized protein</fullName>
    </submittedName>
</protein>
<dbReference type="AlphaFoldDB" id="A0A0N8KLN4"/>
<name>A0A0N8KLN4_9CYAN</name>
<proteinExistence type="predicted"/>